<name>A0A4P9W7M5_9FUNG</name>
<organism evidence="3 4">
    <name type="scientific">Blyttiomyces helicus</name>
    <dbReference type="NCBI Taxonomy" id="388810"/>
    <lineage>
        <taxon>Eukaryota</taxon>
        <taxon>Fungi</taxon>
        <taxon>Fungi incertae sedis</taxon>
        <taxon>Chytridiomycota</taxon>
        <taxon>Chytridiomycota incertae sedis</taxon>
        <taxon>Chytridiomycetes</taxon>
        <taxon>Chytridiomycetes incertae sedis</taxon>
        <taxon>Blyttiomyces</taxon>
    </lineage>
</organism>
<evidence type="ECO:0000256" key="1">
    <source>
        <dbReference type="SAM" id="MobiDB-lite"/>
    </source>
</evidence>
<dbReference type="Pfam" id="PF00027">
    <property type="entry name" value="cNMP_binding"/>
    <property type="match status" value="1"/>
</dbReference>
<dbReference type="EMBL" id="KZ996947">
    <property type="protein sequence ID" value="RKO88092.1"/>
    <property type="molecule type" value="Genomic_DNA"/>
</dbReference>
<dbReference type="Gene3D" id="2.60.120.10">
    <property type="entry name" value="Jelly Rolls"/>
    <property type="match status" value="1"/>
</dbReference>
<accession>A0A4P9W7M5</accession>
<dbReference type="InterPro" id="IPR018490">
    <property type="entry name" value="cNMP-bd_dom_sf"/>
</dbReference>
<dbReference type="InterPro" id="IPR018488">
    <property type="entry name" value="cNMP-bd_CS"/>
</dbReference>
<evidence type="ECO:0000313" key="3">
    <source>
        <dbReference type="EMBL" id="RKO88092.1"/>
    </source>
</evidence>
<proteinExistence type="predicted"/>
<dbReference type="GO" id="GO:0035725">
    <property type="term" value="P:sodium ion transmembrane transport"/>
    <property type="evidence" value="ECO:0007669"/>
    <property type="project" value="TreeGrafter"/>
</dbReference>
<dbReference type="InterPro" id="IPR000595">
    <property type="entry name" value="cNMP-bd_dom"/>
</dbReference>
<feature type="compositionally biased region" description="Basic and acidic residues" evidence="1">
    <location>
        <begin position="86"/>
        <end position="101"/>
    </location>
</feature>
<feature type="region of interest" description="Disordered" evidence="1">
    <location>
        <begin position="86"/>
        <end position="141"/>
    </location>
</feature>
<dbReference type="AlphaFoldDB" id="A0A4P9W7M5"/>
<dbReference type="Proteomes" id="UP000269721">
    <property type="component" value="Unassembled WGS sequence"/>
</dbReference>
<dbReference type="SUPFAM" id="SSF51206">
    <property type="entry name" value="cAMP-binding domain-like"/>
    <property type="match status" value="1"/>
</dbReference>
<dbReference type="PROSITE" id="PS00889">
    <property type="entry name" value="CNMP_BINDING_2"/>
    <property type="match status" value="1"/>
</dbReference>
<dbReference type="PANTHER" id="PTHR45689">
    <property type="entry name" value="I[[H]] CHANNEL, ISOFORM E"/>
    <property type="match status" value="1"/>
</dbReference>
<dbReference type="GO" id="GO:0005249">
    <property type="term" value="F:voltage-gated potassium channel activity"/>
    <property type="evidence" value="ECO:0007669"/>
    <property type="project" value="TreeGrafter"/>
</dbReference>
<dbReference type="CDD" id="cd00038">
    <property type="entry name" value="CAP_ED"/>
    <property type="match status" value="1"/>
</dbReference>
<keyword evidence="4" id="KW-1185">Reference proteome</keyword>
<dbReference type="PROSITE" id="PS50042">
    <property type="entry name" value="CNMP_BINDING_3"/>
    <property type="match status" value="1"/>
</dbReference>
<feature type="domain" description="Cyclic nucleotide-binding" evidence="2">
    <location>
        <begin position="1"/>
        <end position="79"/>
    </location>
</feature>
<sequence>MYFILDGSVAIVVNGNVVASLHYGNFFGEVALIAQIPRTATVRAATPCHLYRLSRVDFMLILEEFEDMARRVDLIYEERMAKVRAEQEAKQRAEEERKQLELRQNGQDEGNYVEDKDEDYEEEEADMADLAEQGAVMPKND</sequence>
<dbReference type="OrthoDB" id="2152421at2759"/>
<reference evidence="4" key="1">
    <citation type="journal article" date="2018" name="Nat. Microbiol.">
        <title>Leveraging single-cell genomics to expand the fungal tree of life.</title>
        <authorList>
            <person name="Ahrendt S.R."/>
            <person name="Quandt C.A."/>
            <person name="Ciobanu D."/>
            <person name="Clum A."/>
            <person name="Salamov A."/>
            <person name="Andreopoulos B."/>
            <person name="Cheng J.F."/>
            <person name="Woyke T."/>
            <person name="Pelin A."/>
            <person name="Henrissat B."/>
            <person name="Reynolds N.K."/>
            <person name="Benny G.L."/>
            <person name="Smith M.E."/>
            <person name="James T.Y."/>
            <person name="Grigoriev I.V."/>
        </authorList>
    </citation>
    <scope>NUCLEOTIDE SEQUENCE [LARGE SCALE GENOMIC DNA]</scope>
</reference>
<gene>
    <name evidence="3" type="ORF">BDK51DRAFT_27340</name>
</gene>
<evidence type="ECO:0000259" key="2">
    <source>
        <dbReference type="PROSITE" id="PS50042"/>
    </source>
</evidence>
<protein>
    <submittedName>
        <fullName evidence="3">Cyclic nucleotide-binding-like protein</fullName>
    </submittedName>
</protein>
<dbReference type="PANTHER" id="PTHR45689:SF5">
    <property type="entry name" value="I[[H]] CHANNEL, ISOFORM E"/>
    <property type="match status" value="1"/>
</dbReference>
<evidence type="ECO:0000313" key="4">
    <source>
        <dbReference type="Proteomes" id="UP000269721"/>
    </source>
</evidence>
<dbReference type="GO" id="GO:0098855">
    <property type="term" value="C:HCN channel complex"/>
    <property type="evidence" value="ECO:0007669"/>
    <property type="project" value="TreeGrafter"/>
</dbReference>
<dbReference type="GO" id="GO:0003254">
    <property type="term" value="P:regulation of membrane depolarization"/>
    <property type="evidence" value="ECO:0007669"/>
    <property type="project" value="TreeGrafter"/>
</dbReference>
<feature type="compositionally biased region" description="Acidic residues" evidence="1">
    <location>
        <begin position="111"/>
        <end position="129"/>
    </location>
</feature>
<dbReference type="InterPro" id="IPR014710">
    <property type="entry name" value="RmlC-like_jellyroll"/>
</dbReference>
<dbReference type="InterPro" id="IPR051413">
    <property type="entry name" value="K/Na_HCN_channel"/>
</dbReference>